<evidence type="ECO:0000259" key="1">
    <source>
        <dbReference type="Pfam" id="PF21821"/>
    </source>
</evidence>
<dbReference type="RefSeq" id="WP_001018458.1">
    <property type="nucleotide sequence ID" value="NZ_BHFY01000067.1"/>
</dbReference>
<gene>
    <name evidence="2" type="ORF">FJU42_15645</name>
</gene>
<accession>A0A5P1BP31</accession>
<dbReference type="Proteomes" id="UP000315888">
    <property type="component" value="Unassembled WGS sequence"/>
</dbReference>
<comment type="caution">
    <text evidence="2">The sequence shown here is derived from an EMBL/GenBank/DDBJ whole genome shotgun (WGS) entry which is preliminary data.</text>
</comment>
<sequence length="209" mass="22218">MAISTILNTALGTLASSPLTEKVGSLLLAGRGRTIMGLFADVTIEEKHKDELVITDHPTEVGSPMSDHAYKEPPEVTIKVGWSESAGKLNGMVGDSILSETTGLVTIYETLQQLQDSKVLLVISTGKRLYTNMLIKSLGCTTDLQTENVLMIEMTLKKVFIVQSSETIVLLDNQVNPAATAGVSNGGTVQPKQVNESVLSKLATGIFGG</sequence>
<dbReference type="InterPro" id="IPR048494">
    <property type="entry name" value="Dit-like_N"/>
</dbReference>
<evidence type="ECO:0000313" key="2">
    <source>
        <dbReference type="EMBL" id="TPU61480.1"/>
    </source>
</evidence>
<reference evidence="2 3" key="1">
    <citation type="submission" date="2019-06" db="EMBL/GenBank/DDBJ databases">
        <title>A Diverse Panel of Clinical Acinetobacter baumannii for Research Use.</title>
        <authorList>
            <person name="Mcgann P."/>
            <person name="Snesrud E."/>
            <person name="Galac M.R."/>
        </authorList>
    </citation>
    <scope>NUCLEOTIDE SEQUENCE [LARGE SCALE GENOMIC DNA]</scope>
    <source>
        <strain evidence="2 3">MRSN14237</strain>
    </source>
</reference>
<protein>
    <recommendedName>
        <fullName evidence="1">Dit-like phage tail protein N-terminal domain-containing protein</fullName>
    </recommendedName>
</protein>
<dbReference type="AlphaFoldDB" id="A0A5P1BP31"/>
<proteinExistence type="predicted"/>
<dbReference type="EMBL" id="VHGY01000045">
    <property type="protein sequence ID" value="TPU61480.1"/>
    <property type="molecule type" value="Genomic_DNA"/>
</dbReference>
<organism evidence="2 3">
    <name type="scientific">Acinetobacter baumannii</name>
    <dbReference type="NCBI Taxonomy" id="470"/>
    <lineage>
        <taxon>Bacteria</taxon>
        <taxon>Pseudomonadati</taxon>
        <taxon>Pseudomonadota</taxon>
        <taxon>Gammaproteobacteria</taxon>
        <taxon>Moraxellales</taxon>
        <taxon>Moraxellaceae</taxon>
        <taxon>Acinetobacter</taxon>
        <taxon>Acinetobacter calcoaceticus/baumannii complex</taxon>
    </lineage>
</organism>
<evidence type="ECO:0000313" key="3">
    <source>
        <dbReference type="Proteomes" id="UP000315888"/>
    </source>
</evidence>
<dbReference type="Pfam" id="PF21821">
    <property type="entry name" value="Dit_like"/>
    <property type="match status" value="1"/>
</dbReference>
<feature type="domain" description="Dit-like phage tail protein N-terminal" evidence="1">
    <location>
        <begin position="41"/>
        <end position="167"/>
    </location>
</feature>
<name>A0A5P1BP31_ACIBA</name>